<organism evidence="2 3">
    <name type="scientific">Discostella pseudostelligera</name>
    <dbReference type="NCBI Taxonomy" id="259834"/>
    <lineage>
        <taxon>Eukaryota</taxon>
        <taxon>Sar</taxon>
        <taxon>Stramenopiles</taxon>
        <taxon>Ochrophyta</taxon>
        <taxon>Bacillariophyta</taxon>
        <taxon>Coscinodiscophyceae</taxon>
        <taxon>Thalassiosirophycidae</taxon>
        <taxon>Stephanodiscales</taxon>
        <taxon>Stephanodiscaceae</taxon>
        <taxon>Discostella</taxon>
    </lineage>
</organism>
<evidence type="ECO:0000313" key="2">
    <source>
        <dbReference type="EMBL" id="KAL3762481.1"/>
    </source>
</evidence>
<dbReference type="EMBL" id="JALLBG020000135">
    <property type="protein sequence ID" value="KAL3762481.1"/>
    <property type="molecule type" value="Genomic_DNA"/>
</dbReference>
<evidence type="ECO:0000313" key="3">
    <source>
        <dbReference type="Proteomes" id="UP001530293"/>
    </source>
</evidence>
<gene>
    <name evidence="2" type="ORF">ACHAWU_008184</name>
</gene>
<name>A0ABD3MEH6_9STRA</name>
<protein>
    <submittedName>
        <fullName evidence="2">Uncharacterized protein</fullName>
    </submittedName>
</protein>
<reference evidence="2 3" key="1">
    <citation type="submission" date="2024-10" db="EMBL/GenBank/DDBJ databases">
        <title>Updated reference genomes for cyclostephanoid diatoms.</title>
        <authorList>
            <person name="Roberts W.R."/>
            <person name="Alverson A.J."/>
        </authorList>
    </citation>
    <scope>NUCLEOTIDE SEQUENCE [LARGE SCALE GENOMIC DNA]</scope>
    <source>
        <strain evidence="2 3">AJA232-27</strain>
    </source>
</reference>
<feature type="compositionally biased region" description="Low complexity" evidence="1">
    <location>
        <begin position="54"/>
        <end position="65"/>
    </location>
</feature>
<evidence type="ECO:0000256" key="1">
    <source>
        <dbReference type="SAM" id="MobiDB-lite"/>
    </source>
</evidence>
<dbReference type="AlphaFoldDB" id="A0ABD3MEH6"/>
<keyword evidence="3" id="KW-1185">Reference proteome</keyword>
<sequence>MYNGNGYNHNQGGSGRRNVMNYDELNYPDLISASIQTINASQLPIILHNNNRRTSTSVSSSSSSSELRIPPMPPPVSSAMLQRIKEDLKFSSLLSRVGADRASSTGTGLQPRRYTFEVEKEILARDAERRWNESTSSVHDTSEDNNVKSVKELAKGGPVDAPAAHEENGVDASGCPMMSNASSSYGEFLRWVGDRK</sequence>
<feature type="region of interest" description="Disordered" evidence="1">
    <location>
        <begin position="157"/>
        <end position="176"/>
    </location>
</feature>
<proteinExistence type="predicted"/>
<dbReference type="Proteomes" id="UP001530293">
    <property type="component" value="Unassembled WGS sequence"/>
</dbReference>
<accession>A0ABD3MEH6</accession>
<comment type="caution">
    <text evidence="2">The sequence shown here is derived from an EMBL/GenBank/DDBJ whole genome shotgun (WGS) entry which is preliminary data.</text>
</comment>
<feature type="region of interest" description="Disordered" evidence="1">
    <location>
        <begin position="52"/>
        <end position="74"/>
    </location>
</feature>